<evidence type="ECO:0000256" key="3">
    <source>
        <dbReference type="ARBA" id="ARBA00023002"/>
    </source>
</evidence>
<evidence type="ECO:0000256" key="1">
    <source>
        <dbReference type="ARBA" id="ARBA00022723"/>
    </source>
</evidence>
<protein>
    <submittedName>
        <fullName evidence="7">L-threonine dehydrogenase</fullName>
        <ecNumber evidence="7">1.1.1.103</ecNumber>
    </submittedName>
</protein>
<dbReference type="InParanoid" id="E8N178"/>
<dbReference type="HOGENOM" id="CLU_026673_11_0_0"/>
<dbReference type="STRING" id="926569.ANT_27950"/>
<dbReference type="RefSeq" id="WP_013561168.1">
    <property type="nucleotide sequence ID" value="NC_014960.1"/>
</dbReference>
<reference evidence="7 8" key="1">
    <citation type="submission" date="2010-12" db="EMBL/GenBank/DDBJ databases">
        <title>Whole genome sequence of Anaerolinea thermophila UNI-1.</title>
        <authorList>
            <person name="Narita-Yamada S."/>
            <person name="Kishi E."/>
            <person name="Watanabe Y."/>
            <person name="Takasaki K."/>
            <person name="Ankai A."/>
            <person name="Oguchi A."/>
            <person name="Fukui S."/>
            <person name="Takahashi M."/>
            <person name="Yashiro I."/>
            <person name="Hosoyama A."/>
            <person name="Sekiguchi Y."/>
            <person name="Hanada S."/>
            <person name="Fujita N."/>
        </authorList>
    </citation>
    <scope>NUCLEOTIDE SEQUENCE [LARGE SCALE GENOMIC DNA]</scope>
    <source>
        <strain evidence="8">DSM 14523 / JCM 11388 / NBRC 100420 / UNI-1</strain>
    </source>
</reference>
<keyword evidence="8" id="KW-1185">Reference proteome</keyword>
<proteinExistence type="inferred from homology"/>
<dbReference type="InterPro" id="IPR011032">
    <property type="entry name" value="GroES-like_sf"/>
</dbReference>
<keyword evidence="3 7" id="KW-0560">Oxidoreductase</keyword>
<comment type="cofactor">
    <cofactor evidence="4">
        <name>Zn(2+)</name>
        <dbReference type="ChEBI" id="CHEBI:29105"/>
    </cofactor>
</comment>
<comment type="similarity">
    <text evidence="4">Belongs to the zinc-containing alcohol dehydrogenase family.</text>
</comment>
<dbReference type="InterPro" id="IPR036291">
    <property type="entry name" value="NAD(P)-bd_dom_sf"/>
</dbReference>
<dbReference type="SUPFAM" id="SSF50129">
    <property type="entry name" value="GroES-like"/>
    <property type="match status" value="1"/>
</dbReference>
<accession>E8N178</accession>
<dbReference type="PANTHER" id="PTHR43401:SF2">
    <property type="entry name" value="L-THREONINE 3-DEHYDROGENASE"/>
    <property type="match status" value="1"/>
</dbReference>
<dbReference type="Proteomes" id="UP000008922">
    <property type="component" value="Chromosome"/>
</dbReference>
<evidence type="ECO:0000313" key="7">
    <source>
        <dbReference type="EMBL" id="BAJ64821.1"/>
    </source>
</evidence>
<dbReference type="OrthoDB" id="9766898at2"/>
<dbReference type="SUPFAM" id="SSF51735">
    <property type="entry name" value="NAD(P)-binding Rossmann-fold domains"/>
    <property type="match status" value="1"/>
</dbReference>
<evidence type="ECO:0000256" key="2">
    <source>
        <dbReference type="ARBA" id="ARBA00022833"/>
    </source>
</evidence>
<feature type="domain" description="Alcohol dehydrogenase-like N-terminal" evidence="6">
    <location>
        <begin position="23"/>
        <end position="130"/>
    </location>
</feature>
<dbReference type="AlphaFoldDB" id="E8N178"/>
<keyword evidence="2 4" id="KW-0862">Zinc</keyword>
<dbReference type="PANTHER" id="PTHR43401">
    <property type="entry name" value="L-THREONINE 3-DEHYDROGENASE"/>
    <property type="match status" value="1"/>
</dbReference>
<dbReference type="CDD" id="cd08234">
    <property type="entry name" value="threonine_DH_like"/>
    <property type="match status" value="1"/>
</dbReference>
<evidence type="ECO:0000313" key="8">
    <source>
        <dbReference type="Proteomes" id="UP000008922"/>
    </source>
</evidence>
<dbReference type="EMBL" id="AP012029">
    <property type="protein sequence ID" value="BAJ64821.1"/>
    <property type="molecule type" value="Genomic_DNA"/>
</dbReference>
<evidence type="ECO:0000256" key="4">
    <source>
        <dbReference type="RuleBase" id="RU361277"/>
    </source>
</evidence>
<feature type="domain" description="Alcohol dehydrogenase-like C-terminal" evidence="5">
    <location>
        <begin position="169"/>
        <end position="285"/>
    </location>
</feature>
<keyword evidence="1 4" id="KW-0479">Metal-binding</keyword>
<evidence type="ECO:0000259" key="6">
    <source>
        <dbReference type="Pfam" id="PF08240"/>
    </source>
</evidence>
<dbReference type="Pfam" id="PF00107">
    <property type="entry name" value="ADH_zinc_N"/>
    <property type="match status" value="1"/>
</dbReference>
<gene>
    <name evidence="7" type="ordered locus">ANT_27950</name>
</gene>
<dbReference type="Gene3D" id="3.90.180.10">
    <property type="entry name" value="Medium-chain alcohol dehydrogenases, catalytic domain"/>
    <property type="match status" value="1"/>
</dbReference>
<dbReference type="EC" id="1.1.1.103" evidence="7"/>
<dbReference type="InterPro" id="IPR013149">
    <property type="entry name" value="ADH-like_C"/>
</dbReference>
<sequence length="331" mass="35690">MKAVRIVQPHQVEIVDLPIPTPGEKEILIRVEASGICGTDLHILRGEYMGNYPVIPGHEFSGTVVETGAGVTRFRVGDRVAVEPNLSCDACEECLNNRQNFCRNWQAVGVTLPGGMAEYVVVPEKAAFAVGDLPAEQAAFMEPLSCVLHGMENLSPRMGDRLLIIGAGPIGIQLMRVARLQGAAHITMVERNPARLMFAAEAGADRALSSLDDLSPDSFDAVIDATGVPAVLARTLDYVRSGGKVLWFGVPRSDATMALEPFKIFRKGLTVMGSFTSKRNSYQAVALLQSGALRVDDLISHRLPLADFLRGCELLEQGAEGVKKVMILPQA</sequence>
<dbReference type="InterPro" id="IPR002328">
    <property type="entry name" value="ADH_Zn_CS"/>
</dbReference>
<dbReference type="KEGG" id="atm:ANT_27950"/>
<dbReference type="eggNOG" id="COG1063">
    <property type="taxonomic scope" value="Bacteria"/>
</dbReference>
<dbReference type="PROSITE" id="PS00059">
    <property type="entry name" value="ADH_ZINC"/>
    <property type="match status" value="1"/>
</dbReference>
<dbReference type="Pfam" id="PF08240">
    <property type="entry name" value="ADH_N"/>
    <property type="match status" value="1"/>
</dbReference>
<dbReference type="InterPro" id="IPR050129">
    <property type="entry name" value="Zn_alcohol_dh"/>
</dbReference>
<dbReference type="GO" id="GO:0008743">
    <property type="term" value="F:L-threonine 3-dehydrogenase activity"/>
    <property type="evidence" value="ECO:0007669"/>
    <property type="project" value="UniProtKB-EC"/>
</dbReference>
<evidence type="ECO:0000259" key="5">
    <source>
        <dbReference type="Pfam" id="PF00107"/>
    </source>
</evidence>
<name>E8N178_ANATU</name>
<dbReference type="Gene3D" id="3.40.50.720">
    <property type="entry name" value="NAD(P)-binding Rossmann-like Domain"/>
    <property type="match status" value="1"/>
</dbReference>
<dbReference type="InterPro" id="IPR013154">
    <property type="entry name" value="ADH-like_N"/>
</dbReference>
<organism evidence="7 8">
    <name type="scientific">Anaerolinea thermophila (strain DSM 14523 / JCM 11388 / NBRC 100420 / UNI-1)</name>
    <dbReference type="NCBI Taxonomy" id="926569"/>
    <lineage>
        <taxon>Bacteria</taxon>
        <taxon>Bacillati</taxon>
        <taxon>Chloroflexota</taxon>
        <taxon>Anaerolineae</taxon>
        <taxon>Anaerolineales</taxon>
        <taxon>Anaerolineaceae</taxon>
        <taxon>Anaerolinea</taxon>
    </lineage>
</organism>
<dbReference type="GO" id="GO:0008270">
    <property type="term" value="F:zinc ion binding"/>
    <property type="evidence" value="ECO:0007669"/>
    <property type="project" value="InterPro"/>
</dbReference>